<evidence type="ECO:0000313" key="3">
    <source>
        <dbReference type="EMBL" id="CAG2208682.1"/>
    </source>
</evidence>
<dbReference type="PROSITE" id="PS50157">
    <property type="entry name" value="ZINC_FINGER_C2H2_2"/>
    <property type="match status" value="1"/>
</dbReference>
<feature type="domain" description="C2H2-type" evidence="2">
    <location>
        <begin position="50"/>
        <end position="80"/>
    </location>
</feature>
<keyword evidence="1" id="KW-0862">Zinc</keyword>
<keyword evidence="1" id="KW-0863">Zinc-finger</keyword>
<reference evidence="3" key="1">
    <citation type="submission" date="2021-03" db="EMBL/GenBank/DDBJ databases">
        <authorList>
            <person name="Bekaert M."/>
        </authorList>
    </citation>
    <scope>NUCLEOTIDE SEQUENCE</scope>
</reference>
<keyword evidence="1" id="KW-0479">Metal-binding</keyword>
<name>A0A8S3RKP3_MYTED</name>
<evidence type="ECO:0000313" key="4">
    <source>
        <dbReference type="Proteomes" id="UP000683360"/>
    </source>
</evidence>
<comment type="caution">
    <text evidence="3">The sequence shown here is derived from an EMBL/GenBank/DDBJ whole genome shotgun (WGS) entry which is preliminary data.</text>
</comment>
<dbReference type="EMBL" id="CAJPWZ010001117">
    <property type="protein sequence ID" value="CAG2208682.1"/>
    <property type="molecule type" value="Genomic_DNA"/>
</dbReference>
<dbReference type="InterPro" id="IPR013087">
    <property type="entry name" value="Znf_C2H2_type"/>
</dbReference>
<protein>
    <recommendedName>
        <fullName evidence="2">C2H2-type domain-containing protein</fullName>
    </recommendedName>
</protein>
<organism evidence="3 4">
    <name type="scientific">Mytilus edulis</name>
    <name type="common">Blue mussel</name>
    <dbReference type="NCBI Taxonomy" id="6550"/>
    <lineage>
        <taxon>Eukaryota</taxon>
        <taxon>Metazoa</taxon>
        <taxon>Spiralia</taxon>
        <taxon>Lophotrochozoa</taxon>
        <taxon>Mollusca</taxon>
        <taxon>Bivalvia</taxon>
        <taxon>Autobranchia</taxon>
        <taxon>Pteriomorphia</taxon>
        <taxon>Mytilida</taxon>
        <taxon>Mytiloidea</taxon>
        <taxon>Mytilidae</taxon>
        <taxon>Mytilinae</taxon>
        <taxon>Mytilus</taxon>
    </lineage>
</organism>
<proteinExistence type="predicted"/>
<dbReference type="OrthoDB" id="6174088at2759"/>
<dbReference type="Proteomes" id="UP000683360">
    <property type="component" value="Unassembled WGS sequence"/>
</dbReference>
<evidence type="ECO:0000259" key="2">
    <source>
        <dbReference type="PROSITE" id="PS50157"/>
    </source>
</evidence>
<dbReference type="GO" id="GO:0008270">
    <property type="term" value="F:zinc ion binding"/>
    <property type="evidence" value="ECO:0007669"/>
    <property type="project" value="UniProtKB-KW"/>
</dbReference>
<sequence>MSTYSYDSNKAVRRATVCLRCPEEHQYQGPRFRVIIHILLKHVEIIQVPYYCLLCGYKTTKESQLKAHPAFHQQHIKQREEAIAARTFEGDNFYFRKSEQPYQPKPEEDYKLMSTKGTQQDPISCSSGGSTSSLDLTVIRPYVPTYGPPESDAELASSESSSILPDFRFGQLPSPQDFTVPVECQHYGPVPEPMEVVQEVLEQASTQLLTDSDLDSSFSFLRSQPTSQLVSTPSLATPVREVMLRERQDDEDILQQLLPVAIPLEINLTHPTSEWDHILLRQQSKSPSLPRKSFSSSSSSSSSTCHHLENIQEIISTGNCGLTVEGKVQDQLRNRTNLVTTMSAQIQGLRSVVRQQGEEIRDLKSDDSFTRFGRRRPCGYTYSRSQRPQTPWRRYDACVNDCLLFC</sequence>
<gene>
    <name evidence="3" type="ORF">MEDL_22875</name>
</gene>
<accession>A0A8S3RKP3</accession>
<dbReference type="AlphaFoldDB" id="A0A8S3RKP3"/>
<evidence type="ECO:0000256" key="1">
    <source>
        <dbReference type="PROSITE-ProRule" id="PRU00042"/>
    </source>
</evidence>
<keyword evidence="4" id="KW-1185">Reference proteome</keyword>